<evidence type="ECO:0000256" key="3">
    <source>
        <dbReference type="ARBA" id="ARBA00022806"/>
    </source>
</evidence>
<evidence type="ECO:0000256" key="4">
    <source>
        <dbReference type="ARBA" id="ARBA00022840"/>
    </source>
</evidence>
<dbReference type="GO" id="GO:0016787">
    <property type="term" value="F:hydrolase activity"/>
    <property type="evidence" value="ECO:0007669"/>
    <property type="project" value="UniProtKB-KW"/>
</dbReference>
<keyword evidence="3 7" id="KW-0347">Helicase</keyword>
<evidence type="ECO:0000256" key="2">
    <source>
        <dbReference type="ARBA" id="ARBA00022801"/>
    </source>
</evidence>
<dbReference type="AlphaFoldDB" id="A0A098LG11"/>
<sequence>MSLEQLKLNKQLITAMQDAGFSKVREFQARSISRILGGQDLLGIGPEGCGKTTSLVLTTLMRLKYAQEEAPRALVLVPDKESGLALLENFQLLGKNTDLRYMGIFPGAGMEGQKEELDKGVDIVVGTPDRIQAMYYKSKINLSQLKVFIVDDAERHIKQGFQTIILQIAESLLKCQHLIFSEVYHEKLERLVEPILKHYNTVEVDIESIEQMDVIDQVLYHVPNYKTKLNLINLLMRDTEEFSKVVIFANTKITAESICKSLDKRNPGEVALFKVTRSSYPSLPSIETFIENPEIRMLIVSNEENPITDTVDIPFIFHFDIPPSKVLFIDRIKKETSENNEKLSFSFATDIELILVRKIEQEIGQNLPVEELPLGLIIEGDRKSHKEGEAEEQHETTGAAFHEKKASNAKTYNYKYMERLKLFGKKHRKHKKGE</sequence>
<gene>
    <name evidence="7" type="ORF">MYP_2261</name>
</gene>
<dbReference type="GO" id="GO:0005524">
    <property type="term" value="F:ATP binding"/>
    <property type="evidence" value="ECO:0007669"/>
    <property type="project" value="UniProtKB-KW"/>
</dbReference>
<dbReference type="InterPro" id="IPR011545">
    <property type="entry name" value="DEAD/DEAH_box_helicase_dom"/>
</dbReference>
<dbReference type="PANTHER" id="PTHR47959">
    <property type="entry name" value="ATP-DEPENDENT RNA HELICASE RHLE-RELATED"/>
    <property type="match status" value="1"/>
</dbReference>
<dbReference type="Proteomes" id="UP000030185">
    <property type="component" value="Unassembled WGS sequence"/>
</dbReference>
<dbReference type="PROSITE" id="PS51192">
    <property type="entry name" value="HELICASE_ATP_BIND_1"/>
    <property type="match status" value="1"/>
</dbReference>
<proteinExistence type="predicted"/>
<name>A0A098LG11_9BACT</name>
<dbReference type="Gene3D" id="3.40.50.300">
    <property type="entry name" value="P-loop containing nucleotide triphosphate hydrolases"/>
    <property type="match status" value="2"/>
</dbReference>
<comment type="caution">
    <text evidence="7">The sequence shown here is derived from an EMBL/GenBank/DDBJ whole genome shotgun (WGS) entry which is preliminary data.</text>
</comment>
<dbReference type="EMBL" id="BBLT01000004">
    <property type="protein sequence ID" value="GAL85033.1"/>
    <property type="molecule type" value="Genomic_DNA"/>
</dbReference>
<dbReference type="GO" id="GO:0003676">
    <property type="term" value="F:nucleic acid binding"/>
    <property type="evidence" value="ECO:0007669"/>
    <property type="project" value="InterPro"/>
</dbReference>
<dbReference type="OrthoDB" id="9762011at2"/>
<dbReference type="GO" id="GO:0005829">
    <property type="term" value="C:cytosol"/>
    <property type="evidence" value="ECO:0007669"/>
    <property type="project" value="TreeGrafter"/>
</dbReference>
<dbReference type="GO" id="GO:0003724">
    <property type="term" value="F:RNA helicase activity"/>
    <property type="evidence" value="ECO:0007669"/>
    <property type="project" value="TreeGrafter"/>
</dbReference>
<evidence type="ECO:0000259" key="6">
    <source>
        <dbReference type="PROSITE" id="PS51192"/>
    </source>
</evidence>
<dbReference type="eggNOG" id="COG0513">
    <property type="taxonomic scope" value="Bacteria"/>
</dbReference>
<accession>A0A098LG11</accession>
<feature type="domain" description="Helicase ATP-binding" evidence="6">
    <location>
        <begin position="32"/>
        <end position="202"/>
    </location>
</feature>
<keyword evidence="8" id="KW-1185">Reference proteome</keyword>
<dbReference type="SMART" id="SM00487">
    <property type="entry name" value="DEXDc"/>
    <property type="match status" value="1"/>
</dbReference>
<evidence type="ECO:0000313" key="7">
    <source>
        <dbReference type="EMBL" id="GAL85033.1"/>
    </source>
</evidence>
<evidence type="ECO:0000313" key="8">
    <source>
        <dbReference type="Proteomes" id="UP000030185"/>
    </source>
</evidence>
<evidence type="ECO:0000256" key="1">
    <source>
        <dbReference type="ARBA" id="ARBA00022741"/>
    </source>
</evidence>
<organism evidence="7 8">
    <name type="scientific">Sporocytophaga myxococcoides</name>
    <dbReference type="NCBI Taxonomy" id="153721"/>
    <lineage>
        <taxon>Bacteria</taxon>
        <taxon>Pseudomonadati</taxon>
        <taxon>Bacteroidota</taxon>
        <taxon>Cytophagia</taxon>
        <taxon>Cytophagales</taxon>
        <taxon>Cytophagaceae</taxon>
        <taxon>Sporocytophaga</taxon>
    </lineage>
</organism>
<keyword evidence="4" id="KW-0067">ATP-binding</keyword>
<dbReference type="Pfam" id="PF00270">
    <property type="entry name" value="DEAD"/>
    <property type="match status" value="1"/>
</dbReference>
<keyword evidence="2" id="KW-0378">Hydrolase</keyword>
<feature type="region of interest" description="Disordered" evidence="5">
    <location>
        <begin position="383"/>
        <end position="404"/>
    </location>
</feature>
<reference evidence="7 8" key="1">
    <citation type="submission" date="2014-09" db="EMBL/GenBank/DDBJ databases">
        <title>Sporocytophaga myxococcoides PG-01 genome sequencing.</title>
        <authorList>
            <person name="Liu L."/>
            <person name="Gao P.J."/>
            <person name="Chen G.J."/>
            <person name="Wang L.S."/>
        </authorList>
    </citation>
    <scope>NUCLEOTIDE SEQUENCE [LARGE SCALE GENOMIC DNA]</scope>
    <source>
        <strain evidence="7 8">PG-01</strain>
    </source>
</reference>
<dbReference type="STRING" id="153721.MYP_2261"/>
<keyword evidence="1" id="KW-0547">Nucleotide-binding</keyword>
<dbReference type="RefSeq" id="WP_045462988.1">
    <property type="nucleotide sequence ID" value="NZ_BBLT01000004.1"/>
</dbReference>
<protein>
    <submittedName>
        <fullName evidence="7">ATP-dependent RNA helicase</fullName>
    </submittedName>
</protein>
<dbReference type="InterPro" id="IPR044742">
    <property type="entry name" value="DEAD/DEAH_RhlB"/>
</dbReference>
<dbReference type="InterPro" id="IPR014001">
    <property type="entry name" value="Helicase_ATP-bd"/>
</dbReference>
<dbReference type="SUPFAM" id="SSF52540">
    <property type="entry name" value="P-loop containing nucleoside triphosphate hydrolases"/>
    <property type="match status" value="2"/>
</dbReference>
<evidence type="ECO:0000256" key="5">
    <source>
        <dbReference type="SAM" id="MobiDB-lite"/>
    </source>
</evidence>
<dbReference type="CDD" id="cd00268">
    <property type="entry name" value="DEADc"/>
    <property type="match status" value="1"/>
</dbReference>
<dbReference type="PANTHER" id="PTHR47959:SF1">
    <property type="entry name" value="ATP-DEPENDENT RNA HELICASE DBPA"/>
    <property type="match status" value="1"/>
</dbReference>
<dbReference type="InterPro" id="IPR050079">
    <property type="entry name" value="DEAD_box_RNA_helicase"/>
</dbReference>
<dbReference type="InterPro" id="IPR027417">
    <property type="entry name" value="P-loop_NTPase"/>
</dbReference>